<keyword evidence="2" id="KW-1185">Reference proteome</keyword>
<dbReference type="GeneID" id="111008982"/>
<dbReference type="RefSeq" id="XP_022137560.1">
    <property type="nucleotide sequence ID" value="XM_022281868.1"/>
</dbReference>
<gene>
    <name evidence="3" type="primary">LOC111008982</name>
</gene>
<evidence type="ECO:0000313" key="2">
    <source>
        <dbReference type="Proteomes" id="UP000504603"/>
    </source>
</evidence>
<feature type="region of interest" description="Disordered" evidence="1">
    <location>
        <begin position="165"/>
        <end position="188"/>
    </location>
</feature>
<evidence type="ECO:0000313" key="3">
    <source>
        <dbReference type="RefSeq" id="XP_022137560.1"/>
    </source>
</evidence>
<organism evidence="2 3">
    <name type="scientific">Momordica charantia</name>
    <name type="common">Bitter gourd</name>
    <name type="synonym">Balsam pear</name>
    <dbReference type="NCBI Taxonomy" id="3673"/>
    <lineage>
        <taxon>Eukaryota</taxon>
        <taxon>Viridiplantae</taxon>
        <taxon>Streptophyta</taxon>
        <taxon>Embryophyta</taxon>
        <taxon>Tracheophyta</taxon>
        <taxon>Spermatophyta</taxon>
        <taxon>Magnoliopsida</taxon>
        <taxon>eudicotyledons</taxon>
        <taxon>Gunneridae</taxon>
        <taxon>Pentapetalae</taxon>
        <taxon>rosids</taxon>
        <taxon>fabids</taxon>
        <taxon>Cucurbitales</taxon>
        <taxon>Cucurbitaceae</taxon>
        <taxon>Momordiceae</taxon>
        <taxon>Momordica</taxon>
    </lineage>
</organism>
<protein>
    <submittedName>
        <fullName evidence="3">Uncharacterized protein LOC111008982 isoform X1</fullName>
    </submittedName>
</protein>
<evidence type="ECO:0000256" key="1">
    <source>
        <dbReference type="SAM" id="MobiDB-lite"/>
    </source>
</evidence>
<sequence length="188" mass="21623">MNSPHTTKPNQVPNINIIIIQCLHILSTINTIVKPRLSSQSLSFSLRKPFSFISASVFKHYIGLDSWRRFCFCLWFNDRKGKFNLTTTPFFFSFQASLALLNCLPLTTMAVLLHGFEDSHGLQWMLQESKKSPSQYKSPYHLDRVGDPFDRAKAVQGKCLWKVQPPRCSNQDKEEDQPQSRDIGDSRV</sequence>
<dbReference type="KEGG" id="mcha:111008982"/>
<dbReference type="AlphaFoldDB" id="A0A6J1C6Z5"/>
<dbReference type="Proteomes" id="UP000504603">
    <property type="component" value="Unplaced"/>
</dbReference>
<accession>A0A6J1C6Z5</accession>
<feature type="compositionally biased region" description="Basic and acidic residues" evidence="1">
    <location>
        <begin position="170"/>
        <end position="188"/>
    </location>
</feature>
<name>A0A6J1C6Z5_MOMCH</name>
<reference evidence="3" key="1">
    <citation type="submission" date="2025-08" db="UniProtKB">
        <authorList>
            <consortium name="RefSeq"/>
        </authorList>
    </citation>
    <scope>IDENTIFICATION</scope>
    <source>
        <strain evidence="3">OHB3-1</strain>
    </source>
</reference>
<proteinExistence type="predicted"/>